<sequence length="133" mass="13818">MGPSTGESPPPAISHSQADNDDGAQVVDDVVSEAEAAAGFDHHPYLFEILKNAGVEIGDELATAVREEVARIKAEGAREAAVAVRKSAGGTTNTNSILRRLIKGAATGAGYVLLHSACACAGIFIFLRIMAHY</sequence>
<keyword evidence="4" id="KW-1185">Reference proteome</keyword>
<evidence type="ECO:0000313" key="4">
    <source>
        <dbReference type="Proteomes" id="UP001497457"/>
    </source>
</evidence>
<dbReference type="Proteomes" id="UP001497457">
    <property type="component" value="Chromosome 8b"/>
</dbReference>
<evidence type="ECO:0000256" key="1">
    <source>
        <dbReference type="SAM" id="MobiDB-lite"/>
    </source>
</evidence>
<name>A0ABC9GAG8_9POAL</name>
<reference evidence="3" key="1">
    <citation type="submission" date="2024-10" db="EMBL/GenBank/DDBJ databases">
        <authorList>
            <person name="Ryan C."/>
        </authorList>
    </citation>
    <scope>NUCLEOTIDE SEQUENCE [LARGE SCALE GENOMIC DNA]</scope>
</reference>
<feature type="transmembrane region" description="Helical" evidence="2">
    <location>
        <begin position="109"/>
        <end position="131"/>
    </location>
</feature>
<organism evidence="3 4">
    <name type="scientific">Urochloa decumbens</name>
    <dbReference type="NCBI Taxonomy" id="240449"/>
    <lineage>
        <taxon>Eukaryota</taxon>
        <taxon>Viridiplantae</taxon>
        <taxon>Streptophyta</taxon>
        <taxon>Embryophyta</taxon>
        <taxon>Tracheophyta</taxon>
        <taxon>Spermatophyta</taxon>
        <taxon>Magnoliopsida</taxon>
        <taxon>Liliopsida</taxon>
        <taxon>Poales</taxon>
        <taxon>Poaceae</taxon>
        <taxon>PACMAD clade</taxon>
        <taxon>Panicoideae</taxon>
        <taxon>Panicodae</taxon>
        <taxon>Paniceae</taxon>
        <taxon>Melinidinae</taxon>
        <taxon>Urochloa</taxon>
    </lineage>
</organism>
<protein>
    <submittedName>
        <fullName evidence="3">Uncharacterized protein</fullName>
    </submittedName>
</protein>
<dbReference type="AlphaFoldDB" id="A0ABC9GAG8"/>
<keyword evidence="2" id="KW-1133">Transmembrane helix</keyword>
<accession>A0ABC9GAG8</accession>
<gene>
    <name evidence="3" type="ORF">URODEC1_LOCUS114362</name>
</gene>
<dbReference type="EMBL" id="OZ075118">
    <property type="protein sequence ID" value="CAL5091409.1"/>
    <property type="molecule type" value="Genomic_DNA"/>
</dbReference>
<keyword evidence="2" id="KW-0472">Membrane</keyword>
<evidence type="ECO:0000313" key="3">
    <source>
        <dbReference type="EMBL" id="CAL5091409.1"/>
    </source>
</evidence>
<proteinExistence type="predicted"/>
<evidence type="ECO:0000256" key="2">
    <source>
        <dbReference type="SAM" id="Phobius"/>
    </source>
</evidence>
<feature type="region of interest" description="Disordered" evidence="1">
    <location>
        <begin position="1"/>
        <end position="24"/>
    </location>
</feature>
<keyword evidence="2" id="KW-0812">Transmembrane</keyword>